<evidence type="ECO:0000256" key="4">
    <source>
        <dbReference type="ARBA" id="ARBA00022771"/>
    </source>
</evidence>
<keyword evidence="14" id="KW-1185">Reference proteome</keyword>
<dbReference type="InterPro" id="IPR013083">
    <property type="entry name" value="Znf_RING/FYVE/PHD"/>
</dbReference>
<evidence type="ECO:0000256" key="11">
    <source>
        <dbReference type="SAM" id="SignalP"/>
    </source>
</evidence>
<evidence type="ECO:0000256" key="6">
    <source>
        <dbReference type="ARBA" id="ARBA00022989"/>
    </source>
</evidence>
<dbReference type="PROSITE" id="PS50089">
    <property type="entry name" value="ZF_RING_2"/>
    <property type="match status" value="1"/>
</dbReference>
<comment type="caution">
    <text evidence="13">The sequence shown here is derived from an EMBL/GenBank/DDBJ whole genome shotgun (WGS) entry which is preliminary data.</text>
</comment>
<feature type="compositionally biased region" description="Acidic residues" evidence="9">
    <location>
        <begin position="441"/>
        <end position="453"/>
    </location>
</feature>
<dbReference type="InterPro" id="IPR001841">
    <property type="entry name" value="Znf_RING"/>
</dbReference>
<dbReference type="AlphaFoldDB" id="A0AAU9J3W6"/>
<dbReference type="CDD" id="cd16473">
    <property type="entry name" value="RING-H2_RNF103"/>
    <property type="match status" value="1"/>
</dbReference>
<keyword evidence="6 10" id="KW-1133">Transmembrane helix</keyword>
<gene>
    <name evidence="13" type="ORF">BSTOLATCC_MIC28866</name>
</gene>
<organism evidence="13 14">
    <name type="scientific">Blepharisma stoltei</name>
    <dbReference type="NCBI Taxonomy" id="1481888"/>
    <lineage>
        <taxon>Eukaryota</taxon>
        <taxon>Sar</taxon>
        <taxon>Alveolata</taxon>
        <taxon>Ciliophora</taxon>
        <taxon>Postciliodesmatophora</taxon>
        <taxon>Heterotrichea</taxon>
        <taxon>Heterotrichida</taxon>
        <taxon>Blepharismidae</taxon>
        <taxon>Blepharisma</taxon>
    </lineage>
</organism>
<evidence type="ECO:0000256" key="10">
    <source>
        <dbReference type="SAM" id="Phobius"/>
    </source>
</evidence>
<dbReference type="SMART" id="SM00184">
    <property type="entry name" value="RING"/>
    <property type="match status" value="1"/>
</dbReference>
<keyword evidence="7 10" id="KW-0472">Membrane</keyword>
<proteinExistence type="predicted"/>
<accession>A0AAU9J3W6</accession>
<dbReference type="PANTHER" id="PTHR46539">
    <property type="entry name" value="E3 UBIQUITIN-PROTEIN LIGASE ATL42"/>
    <property type="match status" value="1"/>
</dbReference>
<evidence type="ECO:0000256" key="1">
    <source>
        <dbReference type="ARBA" id="ARBA00004370"/>
    </source>
</evidence>
<dbReference type="PANTHER" id="PTHR46539:SF1">
    <property type="entry name" value="E3 UBIQUITIN-PROTEIN LIGASE ATL42"/>
    <property type="match status" value="1"/>
</dbReference>
<evidence type="ECO:0000256" key="2">
    <source>
        <dbReference type="ARBA" id="ARBA00022692"/>
    </source>
</evidence>
<dbReference type="GO" id="GO:0008270">
    <property type="term" value="F:zinc ion binding"/>
    <property type="evidence" value="ECO:0007669"/>
    <property type="project" value="UniProtKB-KW"/>
</dbReference>
<evidence type="ECO:0000256" key="8">
    <source>
        <dbReference type="PROSITE-ProRule" id="PRU00175"/>
    </source>
</evidence>
<keyword evidence="3" id="KW-0479">Metal-binding</keyword>
<feature type="domain" description="RING-type" evidence="12">
    <location>
        <begin position="358"/>
        <end position="399"/>
    </location>
</feature>
<dbReference type="EMBL" id="CAJZBQ010000028">
    <property type="protein sequence ID" value="CAG9321590.1"/>
    <property type="molecule type" value="Genomic_DNA"/>
</dbReference>
<evidence type="ECO:0000256" key="3">
    <source>
        <dbReference type="ARBA" id="ARBA00022723"/>
    </source>
</evidence>
<keyword evidence="2 10" id="KW-0812">Transmembrane</keyword>
<dbReference type="Proteomes" id="UP001162131">
    <property type="component" value="Unassembled WGS sequence"/>
</dbReference>
<feature type="signal peptide" evidence="11">
    <location>
        <begin position="1"/>
        <end position="18"/>
    </location>
</feature>
<keyword evidence="5" id="KW-0862">Zinc</keyword>
<feature type="chain" id="PRO_5043998173" description="RING-type domain-containing protein" evidence="11">
    <location>
        <begin position="19"/>
        <end position="453"/>
    </location>
</feature>
<name>A0AAU9J3W6_9CILI</name>
<dbReference type="Pfam" id="PF13639">
    <property type="entry name" value="zf-RING_2"/>
    <property type="match status" value="1"/>
</dbReference>
<reference evidence="13" key="1">
    <citation type="submission" date="2021-09" db="EMBL/GenBank/DDBJ databases">
        <authorList>
            <consortium name="AG Swart"/>
            <person name="Singh M."/>
            <person name="Singh A."/>
            <person name="Seah K."/>
            <person name="Emmerich C."/>
        </authorList>
    </citation>
    <scope>NUCLEOTIDE SEQUENCE</scope>
    <source>
        <strain evidence="13">ATCC30299</strain>
    </source>
</reference>
<evidence type="ECO:0000256" key="5">
    <source>
        <dbReference type="ARBA" id="ARBA00022833"/>
    </source>
</evidence>
<sequence length="453" mass="51476">MGWLFLIVCTLLVLTTSGDETYETVSVGITRYVIQTESWKYFILQGIVSQDIYYLSIKLQLDSGFHLALLARRNKPPSLEKKGFKTDWADMDNYYLSYSSHNIVLEPLTYDSQTFYIGVYTNTTAAVSYRLSAVQKYNNACPNDCSGKGNCNKTTCGCNDNWIGVDCHVNADLVYLSGYQNVDIYENSLAYAYYKFTSTDDEIQVQVELANADASTITIYAKPSSGYDTLLPTIYENKIKKTGNSFTFTFSKNGNTAFYFSLENDSENFITAKFLLSQATSSGSGSDPLIFYIIIACSSLIIVGWVVFALIRTWRRSTSIAILEEENHNPERAIELTTIEENFPEKEYRPTNSESFPCPICLESFLKNDKIRVLPCEHVYHKKCIDEWFSRKAYCCLCKRDWKNCDTTMMTRRDEDTVGATFHLNATFNDGNNQSRAVNVENEESAEMPIDDV</sequence>
<keyword evidence="4 8" id="KW-0863">Zinc-finger</keyword>
<dbReference type="SUPFAM" id="SSF57850">
    <property type="entry name" value="RING/U-box"/>
    <property type="match status" value="1"/>
</dbReference>
<evidence type="ECO:0000256" key="9">
    <source>
        <dbReference type="SAM" id="MobiDB-lite"/>
    </source>
</evidence>
<evidence type="ECO:0000313" key="14">
    <source>
        <dbReference type="Proteomes" id="UP001162131"/>
    </source>
</evidence>
<dbReference type="Gene3D" id="3.30.40.10">
    <property type="entry name" value="Zinc/RING finger domain, C3HC4 (zinc finger)"/>
    <property type="match status" value="1"/>
</dbReference>
<keyword evidence="11" id="KW-0732">Signal</keyword>
<dbReference type="Gene3D" id="2.60.120.260">
    <property type="entry name" value="Galactose-binding domain-like"/>
    <property type="match status" value="1"/>
</dbReference>
<feature type="region of interest" description="Disordered" evidence="9">
    <location>
        <begin position="433"/>
        <end position="453"/>
    </location>
</feature>
<feature type="transmembrane region" description="Helical" evidence="10">
    <location>
        <begin position="289"/>
        <end position="311"/>
    </location>
</feature>
<comment type="subcellular location">
    <subcellularLocation>
        <location evidence="1">Membrane</location>
    </subcellularLocation>
</comment>
<evidence type="ECO:0000313" key="13">
    <source>
        <dbReference type="EMBL" id="CAG9321590.1"/>
    </source>
</evidence>
<dbReference type="GO" id="GO:0016020">
    <property type="term" value="C:membrane"/>
    <property type="evidence" value="ECO:0007669"/>
    <property type="project" value="UniProtKB-SubCell"/>
</dbReference>
<evidence type="ECO:0000259" key="12">
    <source>
        <dbReference type="PROSITE" id="PS50089"/>
    </source>
</evidence>
<protein>
    <recommendedName>
        <fullName evidence="12">RING-type domain-containing protein</fullName>
    </recommendedName>
</protein>
<evidence type="ECO:0000256" key="7">
    <source>
        <dbReference type="ARBA" id="ARBA00023136"/>
    </source>
</evidence>